<dbReference type="GO" id="GO:0008478">
    <property type="term" value="F:pyridoxal kinase activity"/>
    <property type="evidence" value="ECO:0007669"/>
    <property type="project" value="UniProtKB-EC"/>
</dbReference>
<dbReference type="KEGG" id="bchi:OY14_03845"/>
<dbReference type="EC" id="2.7.1.35" evidence="1"/>
<evidence type="ECO:0000259" key="6">
    <source>
        <dbReference type="Pfam" id="PF08543"/>
    </source>
</evidence>
<dbReference type="GO" id="GO:0009443">
    <property type="term" value="P:pyridoxal 5'-phosphate salvage"/>
    <property type="evidence" value="ECO:0007669"/>
    <property type="project" value="InterPro"/>
</dbReference>
<dbReference type="Pfam" id="PF08543">
    <property type="entry name" value="Phos_pyr_kin"/>
    <property type="match status" value="1"/>
</dbReference>
<evidence type="ECO:0000256" key="4">
    <source>
        <dbReference type="ARBA" id="ARBA00022777"/>
    </source>
</evidence>
<dbReference type="PANTHER" id="PTHR10534">
    <property type="entry name" value="PYRIDOXAL KINASE"/>
    <property type="match status" value="1"/>
</dbReference>
<keyword evidence="5" id="KW-0067">ATP-binding</keyword>
<dbReference type="InterPro" id="IPR004625">
    <property type="entry name" value="PyrdxlKinase"/>
</dbReference>
<dbReference type="CDD" id="cd01173">
    <property type="entry name" value="pyridoxal_pyridoxamine_kinase"/>
    <property type="match status" value="1"/>
</dbReference>
<dbReference type="GO" id="GO:0005524">
    <property type="term" value="F:ATP binding"/>
    <property type="evidence" value="ECO:0007669"/>
    <property type="project" value="UniProtKB-KW"/>
</dbReference>
<dbReference type="HOGENOM" id="CLU_046496_2_0_12"/>
<dbReference type="Proteomes" id="UP000030940">
    <property type="component" value="Chromosome"/>
</dbReference>
<protein>
    <recommendedName>
        <fullName evidence="1">pyridoxal kinase</fullName>
        <ecNumber evidence="1">2.7.1.35</ecNumber>
    </recommendedName>
</protein>
<dbReference type="STRING" id="1245910.OY14_03845"/>
<dbReference type="PANTHER" id="PTHR10534:SF2">
    <property type="entry name" value="PYRIDOXAL KINASE"/>
    <property type="match status" value="1"/>
</dbReference>
<dbReference type="InterPro" id="IPR029056">
    <property type="entry name" value="Ribokinase-like"/>
</dbReference>
<keyword evidence="3" id="KW-0547">Nucleotide-binding</keyword>
<gene>
    <name evidence="7" type="ORF">OY14_03845</name>
</gene>
<keyword evidence="8" id="KW-1185">Reference proteome</keyword>
<dbReference type="GO" id="GO:0005829">
    <property type="term" value="C:cytosol"/>
    <property type="evidence" value="ECO:0007669"/>
    <property type="project" value="TreeGrafter"/>
</dbReference>
<proteinExistence type="predicted"/>
<dbReference type="Gene3D" id="3.40.1190.20">
    <property type="match status" value="1"/>
</dbReference>
<sequence>MKRVLAMHDISSMGRTSLTMCIPVISSFNMQVCPFVTAVLSATTAYKKFEIVDLTNHLEKFIKIWKEQDEHFDILYTGFLGSEAQQITIEKIIKLIKFEKIVIDPVFADNGKIYPLFDDKIISGFRKIIKYATIITPNITELEMLSKSSQLKNKDEIIKAISNLDTKGLVVVTSIKKGDLLGNICYNPNNNEYSEFFLEKLEQDFSGTGDLFTSLLIGYLEKFEIEQALEKTTKAIHLIIQNSIKENALKKEGVQIENFLKNTF</sequence>
<evidence type="ECO:0000256" key="1">
    <source>
        <dbReference type="ARBA" id="ARBA00012104"/>
    </source>
</evidence>
<accession>A0A0A7UYQ3</accession>
<feature type="domain" description="Pyridoxamine kinase/Phosphomethylpyrimidine kinase" evidence="6">
    <location>
        <begin position="33"/>
        <end position="246"/>
    </location>
</feature>
<organism evidence="7 8">
    <name type="scientific">Borreliella chilensis</name>
    <dbReference type="NCBI Taxonomy" id="1245910"/>
    <lineage>
        <taxon>Bacteria</taxon>
        <taxon>Pseudomonadati</taxon>
        <taxon>Spirochaetota</taxon>
        <taxon>Spirochaetia</taxon>
        <taxon>Spirochaetales</taxon>
        <taxon>Borreliaceae</taxon>
        <taxon>Borreliella</taxon>
    </lineage>
</organism>
<dbReference type="InterPro" id="IPR013749">
    <property type="entry name" value="PM/HMP-P_kinase-1"/>
</dbReference>
<evidence type="ECO:0000256" key="2">
    <source>
        <dbReference type="ARBA" id="ARBA00022679"/>
    </source>
</evidence>
<dbReference type="EMBL" id="CP009910">
    <property type="protein sequence ID" value="AJA90543.1"/>
    <property type="molecule type" value="Genomic_DNA"/>
</dbReference>
<keyword evidence="2" id="KW-0808">Transferase</keyword>
<evidence type="ECO:0000256" key="5">
    <source>
        <dbReference type="ARBA" id="ARBA00022840"/>
    </source>
</evidence>
<keyword evidence="4 7" id="KW-0418">Kinase</keyword>
<dbReference type="AlphaFoldDB" id="A0A0A7UYQ3"/>
<reference evidence="7 8" key="1">
    <citation type="journal article" date="2015" name="Genome Announc.">
        <title>Genome Sequence of Borrelia chilensis VA1, a South American Member of the Lyme Borreliosis Group.</title>
        <authorList>
            <person name="Huang W."/>
            <person name="Ojaimi C."/>
            <person name="Fallon J.T."/>
            <person name="Travisany D."/>
            <person name="Maass A."/>
            <person name="Ivanova L."/>
            <person name="Tomova A."/>
            <person name="Gonzalez-Acuna D."/>
            <person name="Godfrey H.P."/>
            <person name="Cabello F.C."/>
        </authorList>
    </citation>
    <scope>NUCLEOTIDE SEQUENCE [LARGE SCALE GENOMIC DNA]</scope>
    <source>
        <strain evidence="7 8">VA1</strain>
    </source>
</reference>
<evidence type="ECO:0000313" key="8">
    <source>
        <dbReference type="Proteomes" id="UP000030940"/>
    </source>
</evidence>
<name>A0A0A7UYQ3_9SPIR</name>
<evidence type="ECO:0000313" key="7">
    <source>
        <dbReference type="EMBL" id="AJA90543.1"/>
    </source>
</evidence>
<evidence type="ECO:0000256" key="3">
    <source>
        <dbReference type="ARBA" id="ARBA00022741"/>
    </source>
</evidence>
<dbReference type="SUPFAM" id="SSF53613">
    <property type="entry name" value="Ribokinase-like"/>
    <property type="match status" value="1"/>
</dbReference>